<feature type="non-terminal residue" evidence="1">
    <location>
        <position position="1"/>
    </location>
</feature>
<reference evidence="1" key="1">
    <citation type="submission" date="2023-11" db="EMBL/GenBank/DDBJ databases">
        <authorList>
            <person name="De Vega J J."/>
            <person name="De Vega J J."/>
        </authorList>
    </citation>
    <scope>NUCLEOTIDE SEQUENCE</scope>
</reference>
<dbReference type="AlphaFoldDB" id="A0AAD2HYZ0"/>
<evidence type="ECO:0000313" key="2">
    <source>
        <dbReference type="Proteomes" id="UP001295794"/>
    </source>
</evidence>
<dbReference type="Proteomes" id="UP001295794">
    <property type="component" value="Unassembled WGS sequence"/>
</dbReference>
<sequence>VTEVEANQLVQRLRGCSSDPYLAADPHVKDRTVLDLQGTLGAQATLHISHCSAKYERFNCTCNAE</sequence>
<organism evidence="1 2">
    <name type="scientific">Mycena citricolor</name>
    <dbReference type="NCBI Taxonomy" id="2018698"/>
    <lineage>
        <taxon>Eukaryota</taxon>
        <taxon>Fungi</taxon>
        <taxon>Dikarya</taxon>
        <taxon>Basidiomycota</taxon>
        <taxon>Agaricomycotina</taxon>
        <taxon>Agaricomycetes</taxon>
        <taxon>Agaricomycetidae</taxon>
        <taxon>Agaricales</taxon>
        <taxon>Marasmiineae</taxon>
        <taxon>Mycenaceae</taxon>
        <taxon>Mycena</taxon>
    </lineage>
</organism>
<evidence type="ECO:0000313" key="1">
    <source>
        <dbReference type="EMBL" id="CAK5284400.1"/>
    </source>
</evidence>
<protein>
    <submittedName>
        <fullName evidence="1">Uncharacterized protein</fullName>
    </submittedName>
</protein>
<keyword evidence="2" id="KW-1185">Reference proteome</keyword>
<proteinExistence type="predicted"/>
<name>A0AAD2HYZ0_9AGAR</name>
<accession>A0AAD2HYZ0</accession>
<dbReference type="EMBL" id="CAVNYO010000478">
    <property type="protein sequence ID" value="CAK5284400.1"/>
    <property type="molecule type" value="Genomic_DNA"/>
</dbReference>
<gene>
    <name evidence="1" type="ORF">MYCIT1_LOCUS37614</name>
</gene>
<comment type="caution">
    <text evidence="1">The sequence shown here is derived from an EMBL/GenBank/DDBJ whole genome shotgun (WGS) entry which is preliminary data.</text>
</comment>